<comment type="caution">
    <text evidence="1">The sequence shown here is derived from an EMBL/GenBank/DDBJ whole genome shotgun (WGS) entry which is preliminary data.</text>
</comment>
<evidence type="ECO:0000313" key="1">
    <source>
        <dbReference type="EMBL" id="KAL0474629.1"/>
    </source>
</evidence>
<accession>A0ABR3DPQ4</accession>
<name>A0ABR3DPQ4_NEUIN</name>
<sequence>MQQTGIMLLRTVACHNHIFDGQILTELFPSGSSRDLPVVFIFEQVFWNLDNLHHAFMRHYSY</sequence>
<dbReference type="Proteomes" id="UP001451303">
    <property type="component" value="Unassembled WGS sequence"/>
</dbReference>
<proteinExistence type="predicted"/>
<keyword evidence="2" id="KW-1185">Reference proteome</keyword>
<reference evidence="1 2" key="1">
    <citation type="submission" date="2023-09" db="EMBL/GenBank/DDBJ databases">
        <title>Multi-omics analysis of a traditional fermented food reveals byproduct-associated fungal strains for waste-to-food upcycling.</title>
        <authorList>
            <consortium name="Lawrence Berkeley National Laboratory"/>
            <person name="Rekdal V.M."/>
            <person name="Villalobos-Escobedo J.M."/>
            <person name="Rodriguez-Valeron N."/>
            <person name="Garcia M.O."/>
            <person name="Vasquez D.P."/>
            <person name="Damayanti I."/>
            <person name="Sorensen P.M."/>
            <person name="Baidoo E.E."/>
            <person name="De Carvalho A.C."/>
            <person name="Riley R."/>
            <person name="Lipzen A."/>
            <person name="He G."/>
            <person name="Yan M."/>
            <person name="Haridas S."/>
            <person name="Daum C."/>
            <person name="Yoshinaga Y."/>
            <person name="Ng V."/>
            <person name="Grigoriev I.V."/>
            <person name="Munk R."/>
            <person name="Nuraida L."/>
            <person name="Wijaya C.H."/>
            <person name="Morales P.-C."/>
            <person name="Keasling J.D."/>
        </authorList>
    </citation>
    <scope>NUCLEOTIDE SEQUENCE [LARGE SCALE GENOMIC DNA]</scope>
    <source>
        <strain evidence="1 2">FGSC 2613</strain>
    </source>
</reference>
<evidence type="ECO:0000313" key="2">
    <source>
        <dbReference type="Proteomes" id="UP001451303"/>
    </source>
</evidence>
<organism evidence="1 2">
    <name type="scientific">Neurospora intermedia</name>
    <dbReference type="NCBI Taxonomy" id="5142"/>
    <lineage>
        <taxon>Eukaryota</taxon>
        <taxon>Fungi</taxon>
        <taxon>Dikarya</taxon>
        <taxon>Ascomycota</taxon>
        <taxon>Pezizomycotina</taxon>
        <taxon>Sordariomycetes</taxon>
        <taxon>Sordariomycetidae</taxon>
        <taxon>Sordariales</taxon>
        <taxon>Sordariaceae</taxon>
        <taxon>Neurospora</taxon>
    </lineage>
</organism>
<gene>
    <name evidence="1" type="ORF">QR685DRAFT_16345</name>
</gene>
<dbReference type="EMBL" id="JAVLET010000001">
    <property type="protein sequence ID" value="KAL0474629.1"/>
    <property type="molecule type" value="Genomic_DNA"/>
</dbReference>
<protein>
    <submittedName>
        <fullName evidence="1">Uncharacterized protein</fullName>
    </submittedName>
</protein>